<protein>
    <submittedName>
        <fullName evidence="1">Uncharacterized protein</fullName>
    </submittedName>
</protein>
<dbReference type="EMBL" id="ON169972">
    <property type="protein sequence ID" value="UPW35813.1"/>
    <property type="molecule type" value="Genomic_DNA"/>
</dbReference>
<gene>
    <name evidence="1" type="ORF">EM_011</name>
</gene>
<proteinExistence type="predicted"/>
<organism evidence="1 2">
    <name type="scientific">Pseudomonas phage EM</name>
    <dbReference type="NCBI Taxonomy" id="2936914"/>
    <lineage>
        <taxon>Viruses</taxon>
        <taxon>Duplodnaviria</taxon>
        <taxon>Heunggongvirae</taxon>
        <taxon>Uroviricota</taxon>
        <taxon>Caudoviricetes</taxon>
        <taxon>Vandenendeviridae</taxon>
        <taxon>Skurskavirinae</taxon>
        <taxon>Baldwinvirus</taxon>
        <taxon>Baldwinvirus EM</taxon>
    </lineage>
</organism>
<name>A0AAE9HFC4_9CAUD</name>
<accession>A0AAE9HFC4</accession>
<sequence length="41" mass="4681">MLVDYPRPLCHSLPTRLYTSTVYLLFRGATSLPGGYPPWLQ</sequence>
<keyword evidence="2" id="KW-1185">Reference proteome</keyword>
<dbReference type="Proteomes" id="UP000831536">
    <property type="component" value="Segment"/>
</dbReference>
<evidence type="ECO:0000313" key="1">
    <source>
        <dbReference type="EMBL" id="UPW35813.1"/>
    </source>
</evidence>
<reference evidence="1" key="1">
    <citation type="journal article" date="2022" name="J. Appl. Microbiol.">
        <title>Bacteriophage-Antibiotic Combinations Against Multidrug-Resistant Pseudomonas aeruginosa.</title>
        <authorList>
            <person name="Holger D."/>
            <person name="Lev K.L."/>
            <person name="Kebriaei R."/>
            <person name="Morrisette T."/>
            <person name="Shah R."/>
            <person name="Alexander J."/>
            <person name="Lehman S.M."/>
            <person name="Rybak M.J."/>
        </authorList>
    </citation>
    <scope>NUCLEOTIDE SEQUENCE</scope>
</reference>
<evidence type="ECO:0000313" key="2">
    <source>
        <dbReference type="Proteomes" id="UP000831536"/>
    </source>
</evidence>